<dbReference type="RefSeq" id="WP_192779180.1">
    <property type="nucleotide sequence ID" value="NZ_BAAASY010000009.1"/>
</dbReference>
<feature type="region of interest" description="Disordered" evidence="1">
    <location>
        <begin position="198"/>
        <end position="232"/>
    </location>
</feature>
<sequence>MAVLATGAGWLAMSPASAENCDEKVVLLDETTVAEVCEEVGGLRAKTTRTPMRASQESELAMSAERLAKAAGMPGLSRSTAVLSVSDMGGVAAGAGLPSLPSGVPGQAGLQEVSKLALAPDLPGLPSLPPLPPLPNAEALDEVSTLGEAARLAEVSELGEAAVPEMAMPDAAGVTGGSTLLDLTPPVNEVATKVGELMEQPGGKAQPDAKGLRLPVADGDGLAGLTERLDLG</sequence>
<name>A0ABR9KS46_9ACTN</name>
<accession>A0ABR9KS46</accession>
<protein>
    <submittedName>
        <fullName evidence="2">Uncharacterized protein</fullName>
    </submittedName>
</protein>
<evidence type="ECO:0000313" key="2">
    <source>
        <dbReference type="EMBL" id="MBE1564873.1"/>
    </source>
</evidence>
<gene>
    <name evidence="2" type="ORF">H4W81_007652</name>
</gene>
<keyword evidence="3" id="KW-1185">Reference proteome</keyword>
<evidence type="ECO:0000256" key="1">
    <source>
        <dbReference type="SAM" id="MobiDB-lite"/>
    </source>
</evidence>
<comment type="caution">
    <text evidence="2">The sequence shown here is derived from an EMBL/GenBank/DDBJ whole genome shotgun (WGS) entry which is preliminary data.</text>
</comment>
<organism evidence="2 3">
    <name type="scientific">Nonomuraea africana</name>
    <dbReference type="NCBI Taxonomy" id="46171"/>
    <lineage>
        <taxon>Bacteria</taxon>
        <taxon>Bacillati</taxon>
        <taxon>Actinomycetota</taxon>
        <taxon>Actinomycetes</taxon>
        <taxon>Streptosporangiales</taxon>
        <taxon>Streptosporangiaceae</taxon>
        <taxon>Nonomuraea</taxon>
    </lineage>
</organism>
<reference evidence="2 3" key="1">
    <citation type="submission" date="2020-10" db="EMBL/GenBank/DDBJ databases">
        <title>Sequencing the genomes of 1000 actinobacteria strains.</title>
        <authorList>
            <person name="Klenk H.-P."/>
        </authorList>
    </citation>
    <scope>NUCLEOTIDE SEQUENCE [LARGE SCALE GENOMIC DNA]</scope>
    <source>
        <strain evidence="2 3">DSM 43748</strain>
    </source>
</reference>
<dbReference type="Proteomes" id="UP000661607">
    <property type="component" value="Unassembled WGS sequence"/>
</dbReference>
<evidence type="ECO:0000313" key="3">
    <source>
        <dbReference type="Proteomes" id="UP000661607"/>
    </source>
</evidence>
<dbReference type="EMBL" id="JADBEF010000001">
    <property type="protein sequence ID" value="MBE1564873.1"/>
    <property type="molecule type" value="Genomic_DNA"/>
</dbReference>
<proteinExistence type="predicted"/>